<reference evidence="2" key="1">
    <citation type="journal article" date="2014" name="Int. J. Syst. Evol. Microbiol.">
        <title>Complete genome of a new Firmicutes species belonging to the dominant human colonic microbiota ('Ruminococcus bicirculans') reveals two chromosomes and a selective capacity to utilize plant glucans.</title>
        <authorList>
            <consortium name="NISC Comparative Sequencing Program"/>
            <person name="Wegmann U."/>
            <person name="Louis P."/>
            <person name="Goesmann A."/>
            <person name="Henrissat B."/>
            <person name="Duncan S.H."/>
            <person name="Flint H.J."/>
        </authorList>
    </citation>
    <scope>NUCLEOTIDE SEQUENCE</scope>
    <source>
        <strain evidence="2">VKM Ac-1246</strain>
    </source>
</reference>
<evidence type="ECO:0000313" key="2">
    <source>
        <dbReference type="EMBL" id="GLJ69192.1"/>
    </source>
</evidence>
<dbReference type="Proteomes" id="UP001142292">
    <property type="component" value="Unassembled WGS sequence"/>
</dbReference>
<dbReference type="EMBL" id="BSEL01000006">
    <property type="protein sequence ID" value="GLJ69192.1"/>
    <property type="molecule type" value="Genomic_DNA"/>
</dbReference>
<name>A0ABQ5SYE2_9ACTN</name>
<evidence type="ECO:0000256" key="1">
    <source>
        <dbReference type="SAM" id="MobiDB-lite"/>
    </source>
</evidence>
<protein>
    <recommendedName>
        <fullName evidence="4">VWA domain-containing protein</fullName>
    </recommendedName>
</protein>
<reference evidence="2" key="2">
    <citation type="submission" date="2023-01" db="EMBL/GenBank/DDBJ databases">
        <authorList>
            <person name="Sun Q."/>
            <person name="Evtushenko L."/>
        </authorList>
    </citation>
    <scope>NUCLEOTIDE SEQUENCE</scope>
    <source>
        <strain evidence="2">VKM Ac-1246</strain>
    </source>
</reference>
<comment type="caution">
    <text evidence="2">The sequence shown here is derived from an EMBL/GenBank/DDBJ whole genome shotgun (WGS) entry which is preliminary data.</text>
</comment>
<organism evidence="2 3">
    <name type="scientific">Nocardioides luteus</name>
    <dbReference type="NCBI Taxonomy" id="1844"/>
    <lineage>
        <taxon>Bacteria</taxon>
        <taxon>Bacillati</taxon>
        <taxon>Actinomycetota</taxon>
        <taxon>Actinomycetes</taxon>
        <taxon>Propionibacteriales</taxon>
        <taxon>Nocardioidaceae</taxon>
        <taxon>Nocardioides</taxon>
    </lineage>
</organism>
<dbReference type="InterPro" id="IPR036465">
    <property type="entry name" value="vWFA_dom_sf"/>
</dbReference>
<proteinExistence type="predicted"/>
<feature type="region of interest" description="Disordered" evidence="1">
    <location>
        <begin position="206"/>
        <end position="230"/>
    </location>
</feature>
<evidence type="ECO:0008006" key="4">
    <source>
        <dbReference type="Google" id="ProtNLM"/>
    </source>
</evidence>
<dbReference type="RefSeq" id="WP_189120317.1">
    <property type="nucleotide sequence ID" value="NZ_BMRK01000021.1"/>
</dbReference>
<dbReference type="SUPFAM" id="SSF53300">
    <property type="entry name" value="vWA-like"/>
    <property type="match status" value="1"/>
</dbReference>
<keyword evidence="3" id="KW-1185">Reference proteome</keyword>
<sequence>MRAPTTAEREAWEAALDLWGVDLHDPVVHTRSDAGSFAWFGFPPEVNVDPGKLAEHGGKDHLTSVFAHEIGHHVLSPSTKVDSLKIRQQMARVIDLYDRRHRLDLAAASGFCANLWSDMLINDRVMQLQRARIDPGETPDMVLLTRALAAKTLAKGARGAEDNELWWVVQRAYELLWRLPEGELAWPEPPVRWKADYQEQIHHARNLVRNAKRKPQGPDGGRSAAYEQHQRERELVELEYDPRSGLDPAHDATTVAEVVRTLAADPVSGAIPWAMVMVPYLLLGFQSTGCHEESTGAPTAAELAGAIGDPRLQKPLAHPEDAEVVLADAVTTSDGDGSGQALGLARTLELMAGADPNAVMAAWYEAEARPHVAPLVQRGLAPAGPAIPGPTEEWELGDDLADLDWPATLTGGAAFVPGVTTRRRTFIPDEPEPDHEPVLLDLYLDSSGSMTHPTRGSAAIVAGTILSLSVLRGGGRVRVTSWSAAGQVAGDSTYTRDRVEIMRQLTTFFGGGTTFPLDLLRARYPESVRPIDGQRHLVVLSDAGLDTFLGRGQEEYADVAGAVRRVIDTGSLMIIGRWRGESRDAAERLGYDVAEIPDVMQAPAACAALAARIADHVATGTAKGTSIG</sequence>
<gene>
    <name evidence="2" type="ORF">GCM10017579_32280</name>
</gene>
<feature type="compositionally biased region" description="Basic residues" evidence="1">
    <location>
        <begin position="206"/>
        <end position="215"/>
    </location>
</feature>
<evidence type="ECO:0000313" key="3">
    <source>
        <dbReference type="Proteomes" id="UP001142292"/>
    </source>
</evidence>
<accession>A0ABQ5SYE2</accession>